<accession>A0A9P4H571</accession>
<reference evidence="2" key="1">
    <citation type="journal article" date="2020" name="Stud. Mycol.">
        <title>101 Dothideomycetes genomes: a test case for predicting lifestyles and emergence of pathogens.</title>
        <authorList>
            <person name="Haridas S."/>
            <person name="Albert R."/>
            <person name="Binder M."/>
            <person name="Bloem J."/>
            <person name="Labutti K."/>
            <person name="Salamov A."/>
            <person name="Andreopoulos B."/>
            <person name="Baker S."/>
            <person name="Barry K."/>
            <person name="Bills G."/>
            <person name="Bluhm B."/>
            <person name="Cannon C."/>
            <person name="Castanera R."/>
            <person name="Culley D."/>
            <person name="Daum C."/>
            <person name="Ezra D."/>
            <person name="Gonzalez J."/>
            <person name="Henrissat B."/>
            <person name="Kuo A."/>
            <person name="Liang C."/>
            <person name="Lipzen A."/>
            <person name="Lutzoni F."/>
            <person name="Magnuson J."/>
            <person name="Mondo S."/>
            <person name="Nolan M."/>
            <person name="Ohm R."/>
            <person name="Pangilinan J."/>
            <person name="Park H.-J."/>
            <person name="Ramirez L."/>
            <person name="Alfaro M."/>
            <person name="Sun H."/>
            <person name="Tritt A."/>
            <person name="Yoshinaga Y."/>
            <person name="Zwiers L.-H."/>
            <person name="Turgeon B."/>
            <person name="Goodwin S."/>
            <person name="Spatafora J."/>
            <person name="Crous P."/>
            <person name="Grigoriev I."/>
        </authorList>
    </citation>
    <scope>NUCLEOTIDE SEQUENCE</scope>
    <source>
        <strain evidence="2">CBS 110217</strain>
    </source>
</reference>
<organism evidence="2 3">
    <name type="scientific">Setomelanomma holmii</name>
    <dbReference type="NCBI Taxonomy" id="210430"/>
    <lineage>
        <taxon>Eukaryota</taxon>
        <taxon>Fungi</taxon>
        <taxon>Dikarya</taxon>
        <taxon>Ascomycota</taxon>
        <taxon>Pezizomycotina</taxon>
        <taxon>Dothideomycetes</taxon>
        <taxon>Pleosporomycetidae</taxon>
        <taxon>Pleosporales</taxon>
        <taxon>Pleosporineae</taxon>
        <taxon>Phaeosphaeriaceae</taxon>
        <taxon>Setomelanomma</taxon>
    </lineage>
</organism>
<evidence type="ECO:0000256" key="1">
    <source>
        <dbReference type="SAM" id="MobiDB-lite"/>
    </source>
</evidence>
<protein>
    <submittedName>
        <fullName evidence="2">Uncharacterized protein</fullName>
    </submittedName>
</protein>
<feature type="region of interest" description="Disordered" evidence="1">
    <location>
        <begin position="16"/>
        <end position="48"/>
    </location>
</feature>
<proteinExistence type="predicted"/>
<dbReference type="OrthoDB" id="10516846at2759"/>
<dbReference type="Proteomes" id="UP000799777">
    <property type="component" value="Unassembled WGS sequence"/>
</dbReference>
<feature type="compositionally biased region" description="Low complexity" evidence="1">
    <location>
        <begin position="18"/>
        <end position="43"/>
    </location>
</feature>
<gene>
    <name evidence="2" type="ORF">EK21DRAFT_90749</name>
</gene>
<evidence type="ECO:0000313" key="3">
    <source>
        <dbReference type="Proteomes" id="UP000799777"/>
    </source>
</evidence>
<evidence type="ECO:0000313" key="2">
    <source>
        <dbReference type="EMBL" id="KAF2028331.1"/>
    </source>
</evidence>
<sequence length="102" mass="10929">MSGVLTMQIVHALFPSLRSPSPDASRPTTPTSPSHSRSNSNSSDLIPRIHIEPAENLELRPLLGALSRQPAVRHRRSSSACSTPTKRRSLDAVIGLGVVGKI</sequence>
<keyword evidence="3" id="KW-1185">Reference proteome</keyword>
<dbReference type="AlphaFoldDB" id="A0A9P4H571"/>
<dbReference type="EMBL" id="ML978214">
    <property type="protein sequence ID" value="KAF2028331.1"/>
    <property type="molecule type" value="Genomic_DNA"/>
</dbReference>
<name>A0A9P4H571_9PLEO</name>
<comment type="caution">
    <text evidence="2">The sequence shown here is derived from an EMBL/GenBank/DDBJ whole genome shotgun (WGS) entry which is preliminary data.</text>
</comment>
<feature type="region of interest" description="Disordered" evidence="1">
    <location>
        <begin position="68"/>
        <end position="87"/>
    </location>
</feature>